<dbReference type="GO" id="GO:0050080">
    <property type="term" value="F:malonyl-CoA decarboxylase activity"/>
    <property type="evidence" value="ECO:0007669"/>
    <property type="project" value="InterPro"/>
</dbReference>
<organism evidence="3 4">
    <name type="scientific">Candidatus Xenolissoclinum pacificiensis L6</name>
    <dbReference type="NCBI Taxonomy" id="1401685"/>
    <lineage>
        <taxon>Bacteria</taxon>
        <taxon>Pseudomonadati</taxon>
        <taxon>Pseudomonadota</taxon>
        <taxon>Alphaproteobacteria</taxon>
        <taxon>Rickettsiales</taxon>
        <taxon>Anaplasmataceae</taxon>
        <taxon>Candidatus Xenolissoclinum</taxon>
    </lineage>
</organism>
<comment type="caution">
    <text evidence="3">The sequence shown here is derived from an EMBL/GenBank/DDBJ whole genome shotgun (WGS) entry which is preliminary data.</text>
</comment>
<evidence type="ECO:0000259" key="2">
    <source>
        <dbReference type="Pfam" id="PF17408"/>
    </source>
</evidence>
<dbReference type="GO" id="GO:2001294">
    <property type="term" value="P:malonyl-CoA catabolic process"/>
    <property type="evidence" value="ECO:0007669"/>
    <property type="project" value="TreeGrafter"/>
</dbReference>
<dbReference type="Pfam" id="PF17408">
    <property type="entry name" value="MCD_N"/>
    <property type="match status" value="1"/>
</dbReference>
<dbReference type="InterPro" id="IPR042303">
    <property type="entry name" value="Malonyl_CoA_deC_C_sf"/>
</dbReference>
<reference evidence="3 4" key="1">
    <citation type="journal article" date="2013" name="PLoS ONE">
        <title>Bacterial endosymbiosis in a chordate host: long-term co-evolution and conservation of secondary metabolism.</title>
        <authorList>
            <person name="Kwan J.C."/>
            <person name="Schmidt E.W."/>
        </authorList>
    </citation>
    <scope>NUCLEOTIDE SEQUENCE [LARGE SCALE GENOMIC DNA]</scope>
    <source>
        <strain evidence="4">L6</strain>
    </source>
</reference>
<gene>
    <name evidence="3" type="ORF">P857_60</name>
</gene>
<evidence type="ECO:0000313" key="3">
    <source>
        <dbReference type="EMBL" id="ETO91490.1"/>
    </source>
</evidence>
<dbReference type="Gene3D" id="1.20.140.90">
    <property type="entry name" value="Malonyl-CoA decarboxylase, oligemerization domain"/>
    <property type="match status" value="1"/>
</dbReference>
<sequence>MSTSILRAFSKIHNYSWLKLIKLFPVEKSKPAILGIAELKDKKSVAVLESAVKDFVSPNLDNSQIMRNSVMLGNLYMILNVEDKKKFLHILKDSCDVDIDALKTAIDLCYQDEYSDKSRLKLINILHSGRNRIFRQFVFVQDGLKFLVDMRADLIEYSKEDKTLKPLADELKVILSSWFDTGLLDLVRITWDDKASLLEKIMRYEAVHEIESWEDLHCRLSGNKHCYAFFHYKMPDEPLIFVEIYLSNKVEVKMHDLLLRNENYLMEKDSDSGLTHVIFYSISNTQKGLLGINLGNFLIKRVVDKIHCDLPNVKYFYTLSPITGFRSWLKHECEKNSWNFNVDKERVLSLVYENDFSNHDDIDSLKEGLMSLCAYYLSTAVDEKGKHYDAVANFHLSNGASIYGINWMSDISNKGLHQSFGMMVNYEYDVNSISDRYIGFTSNKKIEVSKTVANMHKNIKKIGVL</sequence>
<dbReference type="InterPro" id="IPR038351">
    <property type="entry name" value="MCD_N_sf"/>
</dbReference>
<dbReference type="PANTHER" id="PTHR28641:SF1">
    <property type="entry name" value="MALONYL-COA DECARBOXYLASE, MITOCHONDRIAL"/>
    <property type="match status" value="1"/>
</dbReference>
<dbReference type="InterPro" id="IPR035372">
    <property type="entry name" value="MCD_N"/>
</dbReference>
<dbReference type="Pfam" id="PF05292">
    <property type="entry name" value="MCD"/>
    <property type="match status" value="1"/>
</dbReference>
<keyword evidence="4" id="KW-1185">Reference proteome</keyword>
<dbReference type="Gene3D" id="3.40.630.150">
    <property type="entry name" value="Malonyl-CoA decarboxylase, catalytic domain"/>
    <property type="match status" value="1"/>
</dbReference>
<dbReference type="GO" id="GO:0006085">
    <property type="term" value="P:acetyl-CoA biosynthetic process"/>
    <property type="evidence" value="ECO:0007669"/>
    <property type="project" value="TreeGrafter"/>
</dbReference>
<proteinExistence type="predicted"/>
<evidence type="ECO:0000313" key="4">
    <source>
        <dbReference type="Proteomes" id="UP000018951"/>
    </source>
</evidence>
<dbReference type="InterPro" id="IPR038917">
    <property type="entry name" value="Malonyl_CoA_deC"/>
</dbReference>
<dbReference type="PANTHER" id="PTHR28641">
    <property type="match status" value="1"/>
</dbReference>
<dbReference type="InterPro" id="IPR007956">
    <property type="entry name" value="Malonyl_CoA_deC_C"/>
</dbReference>
<protein>
    <submittedName>
        <fullName evidence="3">Malonyl-CoA decarboxylase</fullName>
    </submittedName>
</protein>
<accession>W2V050</accession>
<feature type="domain" description="Malonyl-CoA decarboxylase C-terminal" evidence="1">
    <location>
        <begin position="182"/>
        <end position="429"/>
    </location>
</feature>
<name>W2V050_9RICK</name>
<dbReference type="Proteomes" id="UP000018951">
    <property type="component" value="Unassembled WGS sequence"/>
</dbReference>
<dbReference type="GO" id="GO:0006633">
    <property type="term" value="P:fatty acid biosynthetic process"/>
    <property type="evidence" value="ECO:0007669"/>
    <property type="project" value="InterPro"/>
</dbReference>
<dbReference type="STRING" id="1401685.P857_60"/>
<evidence type="ECO:0000259" key="1">
    <source>
        <dbReference type="Pfam" id="PF05292"/>
    </source>
</evidence>
<dbReference type="EMBL" id="AXCJ01000004">
    <property type="protein sequence ID" value="ETO91490.1"/>
    <property type="molecule type" value="Genomic_DNA"/>
</dbReference>
<dbReference type="AlphaFoldDB" id="W2V050"/>
<feature type="domain" description="Malonyl-CoA decarboxylase N-terminal" evidence="2">
    <location>
        <begin position="97"/>
        <end position="179"/>
    </location>
</feature>